<evidence type="ECO:0000313" key="1">
    <source>
        <dbReference type="EMBL" id="KAA6376360.1"/>
    </source>
</evidence>
<organism evidence="1 2">
    <name type="scientific">Streblomastix strix</name>
    <dbReference type="NCBI Taxonomy" id="222440"/>
    <lineage>
        <taxon>Eukaryota</taxon>
        <taxon>Metamonada</taxon>
        <taxon>Preaxostyla</taxon>
        <taxon>Oxymonadida</taxon>
        <taxon>Streblomastigidae</taxon>
        <taxon>Streblomastix</taxon>
    </lineage>
</organism>
<evidence type="ECO:0000313" key="2">
    <source>
        <dbReference type="Proteomes" id="UP000324800"/>
    </source>
</evidence>
<dbReference type="Proteomes" id="UP000324800">
    <property type="component" value="Unassembled WGS sequence"/>
</dbReference>
<dbReference type="AlphaFoldDB" id="A0A5J4V1U1"/>
<name>A0A5J4V1U1_9EUKA</name>
<gene>
    <name evidence="1" type="ORF">EZS28_028114</name>
</gene>
<protein>
    <submittedName>
        <fullName evidence="1">Uncharacterized protein</fullName>
    </submittedName>
</protein>
<accession>A0A5J4V1U1</accession>
<dbReference type="EMBL" id="SNRW01010579">
    <property type="protein sequence ID" value="KAA6376360.1"/>
    <property type="molecule type" value="Genomic_DNA"/>
</dbReference>
<proteinExistence type="predicted"/>
<reference evidence="1 2" key="1">
    <citation type="submission" date="2019-03" db="EMBL/GenBank/DDBJ databases">
        <title>Single cell metagenomics reveals metabolic interactions within the superorganism composed of flagellate Streblomastix strix and complex community of Bacteroidetes bacteria on its surface.</title>
        <authorList>
            <person name="Treitli S.C."/>
            <person name="Kolisko M."/>
            <person name="Husnik F."/>
            <person name="Keeling P."/>
            <person name="Hampl V."/>
        </authorList>
    </citation>
    <scope>NUCLEOTIDE SEQUENCE [LARGE SCALE GENOMIC DNA]</scope>
    <source>
        <strain evidence="1">ST1C</strain>
    </source>
</reference>
<sequence length="223" mass="26325">MMQFKLQDDYEVINDKLKEKLEYDLSYNFARGELSIMKVGTVVSIIIGDDVLELQKGKSIGQNLWKLKYDLQIQSCAAYAIADANIIYAERLQRFLQPDFEQTTRDFLQYINEQRTEFFSQRDKTKRTHIDVNFHTINVTSSKELFEQFKWKFAQFESTEDELNDKKLIETLEDLIGQKDNSFNPLNYQISSVERQVLFDKVSWKCSNKIWKVPDMEPLAEGE</sequence>
<comment type="caution">
    <text evidence="1">The sequence shown here is derived from an EMBL/GenBank/DDBJ whole genome shotgun (WGS) entry which is preliminary data.</text>
</comment>